<gene>
    <name evidence="1" type="ORF">PSYJA_44151</name>
</gene>
<proteinExistence type="predicted"/>
<accession>F3FZL1</accession>
<organism evidence="1 2">
    <name type="scientific">Pseudomonas syringae pv. japonica str. M301072</name>
    <dbReference type="NCBI Taxonomy" id="629262"/>
    <lineage>
        <taxon>Bacteria</taxon>
        <taxon>Pseudomonadati</taxon>
        <taxon>Pseudomonadota</taxon>
        <taxon>Gammaproteobacteria</taxon>
        <taxon>Pseudomonadales</taxon>
        <taxon>Pseudomonadaceae</taxon>
        <taxon>Pseudomonas</taxon>
        <taxon>Pseudomonas syringae</taxon>
    </lineage>
</organism>
<evidence type="ECO:0000313" key="1">
    <source>
        <dbReference type="EMBL" id="EGH35653.1"/>
    </source>
</evidence>
<feature type="non-terminal residue" evidence="1">
    <location>
        <position position="41"/>
    </location>
</feature>
<dbReference type="AlphaFoldDB" id="F3FZL1"/>
<sequence length="41" mass="4564">KGDSQTQSAIARLPGNEHLPQSMAQNRLWFLWQLDPPSSAS</sequence>
<reference evidence="1 2" key="1">
    <citation type="journal article" date="2011" name="PLoS Pathog.">
        <title>Dynamic evolution of pathogenicity revealed by sequencing and comparative genomics of 19 Pseudomonas syringae isolates.</title>
        <authorList>
            <person name="Baltrus D.A."/>
            <person name="Nishimura M.T."/>
            <person name="Romanchuk A."/>
            <person name="Chang J.H."/>
            <person name="Mukhtar M.S."/>
            <person name="Cherkis K."/>
            <person name="Roach J."/>
            <person name="Grant S.R."/>
            <person name="Jones C.D."/>
            <person name="Dangl J.L."/>
        </authorList>
    </citation>
    <scope>NUCLEOTIDE SEQUENCE [LARGE SCALE GENOMIC DNA]</scope>
    <source>
        <strain evidence="2">M301072PT</strain>
    </source>
</reference>
<evidence type="ECO:0000313" key="2">
    <source>
        <dbReference type="Proteomes" id="UP000004471"/>
    </source>
</evidence>
<dbReference type="Proteomes" id="UP000004471">
    <property type="component" value="Unassembled WGS sequence"/>
</dbReference>
<comment type="caution">
    <text evidence="1">The sequence shown here is derived from an EMBL/GenBank/DDBJ whole genome shotgun (WGS) entry which is preliminary data.</text>
</comment>
<feature type="non-terminal residue" evidence="1">
    <location>
        <position position="1"/>
    </location>
</feature>
<protein>
    <submittedName>
        <fullName evidence="1">Peptide synthase</fullName>
    </submittedName>
</protein>
<dbReference type="HOGENOM" id="CLU_3281688_0_0_6"/>
<dbReference type="EMBL" id="AEAH01003872">
    <property type="protein sequence ID" value="EGH35653.1"/>
    <property type="molecule type" value="Genomic_DNA"/>
</dbReference>
<name>F3FZL1_PSESX</name>